<keyword evidence="1" id="KW-0472">Membrane</keyword>
<sequence>MFDPLECPPLIHSSEVLVARYRQFLAHTACSPEVAEGLFKDLHQHAMNLGCSKAHEASPDIYWLLQSAAVVALLAFGSGSEIFRRQRAEVAYYGAFADTRERVRAFEDFVAQWAL</sequence>
<gene>
    <name evidence="2" type="ORF">M1B35_26755</name>
</gene>
<evidence type="ECO:0000313" key="3">
    <source>
        <dbReference type="Proteomes" id="UP001155163"/>
    </source>
</evidence>
<evidence type="ECO:0000256" key="1">
    <source>
        <dbReference type="SAM" id="Phobius"/>
    </source>
</evidence>
<evidence type="ECO:0000313" key="2">
    <source>
        <dbReference type="EMBL" id="MCK9817634.1"/>
    </source>
</evidence>
<comment type="caution">
    <text evidence="2">The sequence shown here is derived from an EMBL/GenBank/DDBJ whole genome shotgun (WGS) entry which is preliminary data.</text>
</comment>
<keyword evidence="3" id="KW-1185">Reference proteome</keyword>
<dbReference type="EMBL" id="JALQCX010000059">
    <property type="protein sequence ID" value="MCK9817634.1"/>
    <property type="molecule type" value="Genomic_DNA"/>
</dbReference>
<keyword evidence="1" id="KW-1133">Transmembrane helix</keyword>
<keyword evidence="1" id="KW-0812">Transmembrane</keyword>
<organism evidence="2 3">
    <name type="scientific">Pseudomonas morbosilactucae</name>
    <dbReference type="NCBI Taxonomy" id="2938197"/>
    <lineage>
        <taxon>Bacteria</taxon>
        <taxon>Pseudomonadati</taxon>
        <taxon>Pseudomonadota</taxon>
        <taxon>Gammaproteobacteria</taxon>
        <taxon>Pseudomonadales</taxon>
        <taxon>Pseudomonadaceae</taxon>
        <taxon>Pseudomonas</taxon>
    </lineage>
</organism>
<name>A0ABT0JNW7_9PSED</name>
<reference evidence="2 3" key="1">
    <citation type="journal article" date="2022" name="Int. J. Syst. Evol. Microbiol.">
        <title>Pseudomonas aegrilactucae sp. nov. and Pseudomonas morbosilactucae sp. nov., pathogens causing bacterial rot of lettuce in Japan.</title>
        <authorList>
            <person name="Sawada H."/>
            <person name="Fujikawa T."/>
            <person name="Satou M."/>
        </authorList>
    </citation>
    <scope>NUCLEOTIDE SEQUENCE [LARGE SCALE GENOMIC DNA]</scope>
    <source>
        <strain evidence="2 3">MAFF 302046</strain>
    </source>
</reference>
<feature type="transmembrane region" description="Helical" evidence="1">
    <location>
        <begin position="61"/>
        <end position="79"/>
    </location>
</feature>
<proteinExistence type="predicted"/>
<reference evidence="2 3" key="2">
    <citation type="journal article" date="2023" name="Plant Pathol.">
        <title>Dismantling and reorganizing Pseudomonas marginalis sensu#lato.</title>
        <authorList>
            <person name="Sawada H."/>
            <person name="Fujikawa T."/>
            <person name="Satou M."/>
        </authorList>
    </citation>
    <scope>NUCLEOTIDE SEQUENCE [LARGE SCALE GENOMIC DNA]</scope>
    <source>
        <strain evidence="2 3">MAFF 302046</strain>
    </source>
</reference>
<dbReference type="RefSeq" id="WP_268263559.1">
    <property type="nucleotide sequence ID" value="NZ_JALQCX010000059.1"/>
</dbReference>
<protein>
    <submittedName>
        <fullName evidence="2">Uncharacterized protein</fullName>
    </submittedName>
</protein>
<dbReference type="Proteomes" id="UP001155163">
    <property type="component" value="Unassembled WGS sequence"/>
</dbReference>
<accession>A0ABT0JNW7</accession>